<dbReference type="SUPFAM" id="SSF50978">
    <property type="entry name" value="WD40 repeat-like"/>
    <property type="match status" value="1"/>
</dbReference>
<keyword evidence="2" id="KW-0677">Repeat</keyword>
<dbReference type="OrthoDB" id="128867at2759"/>
<evidence type="ECO:0000256" key="2">
    <source>
        <dbReference type="ARBA" id="ARBA00022737"/>
    </source>
</evidence>
<sequence length="472" mass="54103">MSFKIPGYFLDQKTKKLYKIQPHGPFSLPELRKRIEREEEEARKALASTSPVVIRTPLNIRQFLHQRATGSRLNSGLSSLLTHLQTQSKLQLQERKVMQNRMFVEMTGGQDNLGEMFMTSQQTRLSHYGYQLDPQFSVWQVSHWRHGHSFLSLNLSNQIENDGQLYQTLVGSLGGSLCRFSLPKLPAIINEEAQHMFLDEEGIRQNDAVLYCPHLASYMGYEGLQIVQSYDQRKDMFWSSNVNDEHDQVVIGGDQKVYQLSSSTFQPVRLSKVKSSVFATHIPAFQPKTCWIGQRNGQIKLMDNRHQHNNLNFRHRFQHASSVVRIQSLSEYMLLSIGIDGSIHLWDTRRPGKTPFHSLKGHINESTLHLGSDIDLENNLLMLSGNDGRVRIWSIVDSHHNQPIWTSEKYDVPVPAVKFMCSSERYPRLQDCWPSILPDMPIAPRYIPGVLLFGTSNASSDAIFIDWLTATQ</sequence>
<dbReference type="EMBL" id="PJQM01004210">
    <property type="protein sequence ID" value="RCH85296.1"/>
    <property type="molecule type" value="Genomic_DNA"/>
</dbReference>
<dbReference type="GO" id="GO:0080008">
    <property type="term" value="C:Cul4-RING E3 ubiquitin ligase complex"/>
    <property type="evidence" value="ECO:0007669"/>
    <property type="project" value="TreeGrafter"/>
</dbReference>
<proteinExistence type="predicted"/>
<reference evidence="3 4" key="1">
    <citation type="journal article" date="2018" name="G3 (Bethesda)">
        <title>Phylogenetic and Phylogenomic Definition of Rhizopus Species.</title>
        <authorList>
            <person name="Gryganskyi A.P."/>
            <person name="Golan J."/>
            <person name="Dolatabadi S."/>
            <person name="Mondo S."/>
            <person name="Robb S."/>
            <person name="Idnurm A."/>
            <person name="Muszewska A."/>
            <person name="Steczkiewicz K."/>
            <person name="Masonjones S."/>
            <person name="Liao H.L."/>
            <person name="Gajdeczka M.T."/>
            <person name="Anike F."/>
            <person name="Vuek A."/>
            <person name="Anishchenko I.M."/>
            <person name="Voigt K."/>
            <person name="de Hoog G.S."/>
            <person name="Smith M.E."/>
            <person name="Heitman J."/>
            <person name="Vilgalys R."/>
            <person name="Stajich J.E."/>
        </authorList>
    </citation>
    <scope>NUCLEOTIDE SEQUENCE [LARGE SCALE GENOMIC DNA]</scope>
    <source>
        <strain evidence="3 4">LSU 92-RS-03</strain>
    </source>
</reference>
<evidence type="ECO:0000313" key="3">
    <source>
        <dbReference type="EMBL" id="RCH85296.1"/>
    </source>
</evidence>
<evidence type="ECO:0000256" key="1">
    <source>
        <dbReference type="ARBA" id="ARBA00022574"/>
    </source>
</evidence>
<dbReference type="InterPro" id="IPR001680">
    <property type="entry name" value="WD40_rpt"/>
</dbReference>
<dbReference type="InterPro" id="IPR015943">
    <property type="entry name" value="WD40/YVTN_repeat-like_dom_sf"/>
</dbReference>
<organism evidence="3 4">
    <name type="scientific">Rhizopus stolonifer</name>
    <name type="common">Rhizopus nigricans</name>
    <dbReference type="NCBI Taxonomy" id="4846"/>
    <lineage>
        <taxon>Eukaryota</taxon>
        <taxon>Fungi</taxon>
        <taxon>Fungi incertae sedis</taxon>
        <taxon>Mucoromycota</taxon>
        <taxon>Mucoromycotina</taxon>
        <taxon>Mucoromycetes</taxon>
        <taxon>Mucorales</taxon>
        <taxon>Mucorineae</taxon>
        <taxon>Rhizopodaceae</taxon>
        <taxon>Rhizopus</taxon>
    </lineage>
</organism>
<dbReference type="AlphaFoldDB" id="A0A367J5V7"/>
<name>A0A367J5V7_RHIST</name>
<gene>
    <name evidence="3" type="ORF">CU098_007621</name>
</gene>
<keyword evidence="1" id="KW-0853">WD repeat</keyword>
<keyword evidence="4" id="KW-1185">Reference proteome</keyword>
<evidence type="ECO:0000313" key="4">
    <source>
        <dbReference type="Proteomes" id="UP000253551"/>
    </source>
</evidence>
<protein>
    <submittedName>
        <fullName evidence="3">Uncharacterized protein</fullName>
    </submittedName>
</protein>
<dbReference type="InterPro" id="IPR036322">
    <property type="entry name" value="WD40_repeat_dom_sf"/>
</dbReference>
<dbReference type="PANTHER" id="PTHR44472">
    <property type="entry name" value="DDB1- AND CUL4-ASSOCIATED FACTOR 4-RELATED"/>
    <property type="match status" value="1"/>
</dbReference>
<dbReference type="SMART" id="SM00320">
    <property type="entry name" value="WD40"/>
    <property type="match status" value="2"/>
</dbReference>
<dbReference type="Gene3D" id="2.130.10.10">
    <property type="entry name" value="YVTN repeat-like/Quinoprotein amine dehydrogenase"/>
    <property type="match status" value="1"/>
</dbReference>
<dbReference type="PANTHER" id="PTHR44472:SF1">
    <property type="entry name" value="DDB1 AND CUL4 ASSOCIATED FACTOR 4"/>
    <property type="match status" value="1"/>
</dbReference>
<comment type="caution">
    <text evidence="3">The sequence shown here is derived from an EMBL/GenBank/DDBJ whole genome shotgun (WGS) entry which is preliminary data.</text>
</comment>
<dbReference type="Proteomes" id="UP000253551">
    <property type="component" value="Unassembled WGS sequence"/>
</dbReference>
<dbReference type="InterPro" id="IPR052254">
    <property type="entry name" value="CUL4-DDB1_E3_ligase_receptor"/>
</dbReference>
<accession>A0A367J5V7</accession>
<dbReference type="STRING" id="4846.A0A367J5V7"/>